<accession>A0A9N8ZJ41</accession>
<feature type="non-terminal residue" evidence="1">
    <location>
        <position position="1"/>
    </location>
</feature>
<evidence type="ECO:0000313" key="1">
    <source>
        <dbReference type="EMBL" id="CAG8497670.1"/>
    </source>
</evidence>
<proteinExistence type="predicted"/>
<reference evidence="1" key="1">
    <citation type="submission" date="2021-06" db="EMBL/GenBank/DDBJ databases">
        <authorList>
            <person name="Kallberg Y."/>
            <person name="Tangrot J."/>
            <person name="Rosling A."/>
        </authorList>
    </citation>
    <scope>NUCLEOTIDE SEQUENCE</scope>
    <source>
        <strain evidence="1">IA702</strain>
    </source>
</reference>
<sequence>SSDHVARLWELQPGETIRQYNGHHKAAVCVALNDLSVGN</sequence>
<dbReference type="InterPro" id="IPR036322">
    <property type="entry name" value="WD40_repeat_dom_sf"/>
</dbReference>
<dbReference type="EMBL" id="CAJVPJ010000222">
    <property type="protein sequence ID" value="CAG8497670.1"/>
    <property type="molecule type" value="Genomic_DNA"/>
</dbReference>
<dbReference type="AlphaFoldDB" id="A0A9N8ZJ41"/>
<dbReference type="InterPro" id="IPR015943">
    <property type="entry name" value="WD40/YVTN_repeat-like_dom_sf"/>
</dbReference>
<comment type="caution">
    <text evidence="1">The sequence shown here is derived from an EMBL/GenBank/DDBJ whole genome shotgun (WGS) entry which is preliminary data.</text>
</comment>
<dbReference type="OrthoDB" id="2405418at2759"/>
<gene>
    <name evidence="1" type="ORF">POCULU_LOCUS2407</name>
</gene>
<dbReference type="Gene3D" id="2.130.10.10">
    <property type="entry name" value="YVTN repeat-like/Quinoprotein amine dehydrogenase"/>
    <property type="match status" value="1"/>
</dbReference>
<keyword evidence="2" id="KW-1185">Reference proteome</keyword>
<dbReference type="Proteomes" id="UP000789572">
    <property type="component" value="Unassembled WGS sequence"/>
</dbReference>
<name>A0A9N8ZJ41_9GLOM</name>
<organism evidence="1 2">
    <name type="scientific">Paraglomus occultum</name>
    <dbReference type="NCBI Taxonomy" id="144539"/>
    <lineage>
        <taxon>Eukaryota</taxon>
        <taxon>Fungi</taxon>
        <taxon>Fungi incertae sedis</taxon>
        <taxon>Mucoromycota</taxon>
        <taxon>Glomeromycotina</taxon>
        <taxon>Glomeromycetes</taxon>
        <taxon>Paraglomerales</taxon>
        <taxon>Paraglomeraceae</taxon>
        <taxon>Paraglomus</taxon>
    </lineage>
</organism>
<evidence type="ECO:0000313" key="2">
    <source>
        <dbReference type="Proteomes" id="UP000789572"/>
    </source>
</evidence>
<dbReference type="SUPFAM" id="SSF50978">
    <property type="entry name" value="WD40 repeat-like"/>
    <property type="match status" value="1"/>
</dbReference>
<protein>
    <submittedName>
        <fullName evidence="1">8990_t:CDS:1</fullName>
    </submittedName>
</protein>